<organism evidence="6 7">
    <name type="scientific">Leptospira alstonii serovar Sichuan str. 79601</name>
    <dbReference type="NCBI Taxonomy" id="1218565"/>
    <lineage>
        <taxon>Bacteria</taxon>
        <taxon>Pseudomonadati</taxon>
        <taxon>Spirochaetota</taxon>
        <taxon>Spirochaetia</taxon>
        <taxon>Leptospirales</taxon>
        <taxon>Leptospiraceae</taxon>
        <taxon>Leptospira</taxon>
    </lineage>
</organism>
<dbReference type="InterPro" id="IPR000014">
    <property type="entry name" value="PAS"/>
</dbReference>
<evidence type="ECO:0000313" key="6">
    <source>
        <dbReference type="EMBL" id="EMJ94156.1"/>
    </source>
</evidence>
<dbReference type="EMBL" id="ANIK01000056">
    <property type="protein sequence ID" value="EMJ94156.1"/>
    <property type="molecule type" value="Genomic_DNA"/>
</dbReference>
<evidence type="ECO:0000256" key="2">
    <source>
        <dbReference type="ARBA" id="ARBA00034247"/>
    </source>
</evidence>
<dbReference type="PANTHER" id="PTHR45138:SF9">
    <property type="entry name" value="DIGUANYLATE CYCLASE DGCM-RELATED"/>
    <property type="match status" value="1"/>
</dbReference>
<dbReference type="InterPro" id="IPR029787">
    <property type="entry name" value="Nucleotide_cyclase"/>
</dbReference>
<dbReference type="GO" id="GO:0005886">
    <property type="term" value="C:plasma membrane"/>
    <property type="evidence" value="ECO:0007669"/>
    <property type="project" value="TreeGrafter"/>
</dbReference>
<dbReference type="GO" id="GO:0043709">
    <property type="term" value="P:cell adhesion involved in single-species biofilm formation"/>
    <property type="evidence" value="ECO:0007669"/>
    <property type="project" value="TreeGrafter"/>
</dbReference>
<dbReference type="Gene3D" id="3.30.70.270">
    <property type="match status" value="1"/>
</dbReference>
<proteinExistence type="predicted"/>
<dbReference type="Proteomes" id="UP000011988">
    <property type="component" value="Unassembled WGS sequence"/>
</dbReference>
<protein>
    <recommendedName>
        <fullName evidence="1">diguanylate cyclase</fullName>
        <ecNumber evidence="1">2.7.7.65</ecNumber>
    </recommendedName>
</protein>
<dbReference type="EC" id="2.7.7.65" evidence="1"/>
<feature type="domain" description="PAS" evidence="4">
    <location>
        <begin position="85"/>
        <end position="155"/>
    </location>
</feature>
<dbReference type="NCBIfam" id="TIGR00254">
    <property type="entry name" value="GGDEF"/>
    <property type="match status" value="1"/>
</dbReference>
<dbReference type="PROSITE" id="PS50887">
    <property type="entry name" value="GGDEF"/>
    <property type="match status" value="1"/>
</dbReference>
<dbReference type="CDD" id="cd01949">
    <property type="entry name" value="GGDEF"/>
    <property type="match status" value="1"/>
</dbReference>
<dbReference type="PROSITE" id="PS50112">
    <property type="entry name" value="PAS"/>
    <property type="match status" value="1"/>
</dbReference>
<dbReference type="InterPro" id="IPR000160">
    <property type="entry name" value="GGDEF_dom"/>
</dbReference>
<dbReference type="Pfam" id="PF00990">
    <property type="entry name" value="GGDEF"/>
    <property type="match status" value="1"/>
</dbReference>
<dbReference type="GO" id="GO:1902201">
    <property type="term" value="P:negative regulation of bacterial-type flagellum-dependent cell motility"/>
    <property type="evidence" value="ECO:0007669"/>
    <property type="project" value="TreeGrafter"/>
</dbReference>
<dbReference type="CDD" id="cd00130">
    <property type="entry name" value="PAS"/>
    <property type="match status" value="1"/>
</dbReference>
<comment type="caution">
    <text evidence="6">The sequence shown here is derived from an EMBL/GenBank/DDBJ whole genome shotgun (WGS) entry which is preliminary data.</text>
</comment>
<dbReference type="SUPFAM" id="SSF55785">
    <property type="entry name" value="PYP-like sensor domain (PAS domain)"/>
    <property type="match status" value="1"/>
</dbReference>
<dbReference type="PANTHER" id="PTHR45138">
    <property type="entry name" value="REGULATORY COMPONENTS OF SENSORY TRANSDUCTION SYSTEM"/>
    <property type="match status" value="1"/>
</dbReference>
<evidence type="ECO:0000259" key="4">
    <source>
        <dbReference type="PROSITE" id="PS50112"/>
    </source>
</evidence>
<dbReference type="InterPro" id="IPR043128">
    <property type="entry name" value="Rev_trsase/Diguanyl_cyclase"/>
</dbReference>
<evidence type="ECO:0000256" key="1">
    <source>
        <dbReference type="ARBA" id="ARBA00012528"/>
    </source>
</evidence>
<dbReference type="FunFam" id="3.30.70.270:FF:000001">
    <property type="entry name" value="Diguanylate cyclase domain protein"/>
    <property type="match status" value="1"/>
</dbReference>
<dbReference type="Gene3D" id="3.30.450.20">
    <property type="entry name" value="PAS domain"/>
    <property type="match status" value="1"/>
</dbReference>
<dbReference type="InterPro" id="IPR035965">
    <property type="entry name" value="PAS-like_dom_sf"/>
</dbReference>
<dbReference type="InterPro" id="IPR050469">
    <property type="entry name" value="Diguanylate_Cyclase"/>
</dbReference>
<accession>M6CUH8</accession>
<dbReference type="SMART" id="SM00267">
    <property type="entry name" value="GGDEF"/>
    <property type="match status" value="1"/>
</dbReference>
<name>M6CUH8_9LEPT</name>
<reference evidence="6 7" key="1">
    <citation type="submission" date="2013-01" db="EMBL/GenBank/DDBJ databases">
        <authorList>
            <person name="Harkins D.M."/>
            <person name="Durkin A.S."/>
            <person name="Brinkac L.M."/>
            <person name="Haft D.H."/>
            <person name="Selengut J.D."/>
            <person name="Sanka R."/>
            <person name="DePew J."/>
            <person name="Purushe J."/>
            <person name="Galloway R.L."/>
            <person name="Vinetz J.M."/>
            <person name="Sutton G.G."/>
            <person name="Nierman W.C."/>
            <person name="Fouts D.E."/>
        </authorList>
    </citation>
    <scope>NUCLEOTIDE SEQUENCE [LARGE SCALE GENOMIC DNA]</scope>
    <source>
        <strain evidence="6 7">79601</strain>
    </source>
</reference>
<keyword evidence="3" id="KW-0175">Coiled coil</keyword>
<dbReference type="GO" id="GO:0052621">
    <property type="term" value="F:diguanylate cyclase activity"/>
    <property type="evidence" value="ECO:0007669"/>
    <property type="project" value="UniProtKB-EC"/>
</dbReference>
<gene>
    <name evidence="6" type="ORF">LEP1GSC194_0130</name>
</gene>
<dbReference type="InterPro" id="IPR013655">
    <property type="entry name" value="PAS_fold_3"/>
</dbReference>
<dbReference type="NCBIfam" id="TIGR00229">
    <property type="entry name" value="sensory_box"/>
    <property type="match status" value="1"/>
</dbReference>
<evidence type="ECO:0000256" key="3">
    <source>
        <dbReference type="SAM" id="Coils"/>
    </source>
</evidence>
<feature type="coiled-coil region" evidence="3">
    <location>
        <begin position="194"/>
        <end position="224"/>
    </location>
</feature>
<comment type="catalytic activity">
    <reaction evidence="2">
        <text>2 GTP = 3',3'-c-di-GMP + 2 diphosphate</text>
        <dbReference type="Rhea" id="RHEA:24898"/>
        <dbReference type="ChEBI" id="CHEBI:33019"/>
        <dbReference type="ChEBI" id="CHEBI:37565"/>
        <dbReference type="ChEBI" id="CHEBI:58805"/>
        <dbReference type="EC" id="2.7.7.65"/>
    </reaction>
</comment>
<dbReference type="PATRIC" id="fig|1218565.3.peg.2643"/>
<feature type="domain" description="GGDEF" evidence="5">
    <location>
        <begin position="252"/>
        <end position="390"/>
    </location>
</feature>
<sequence>MHSFLIFVFYFAAPLFSYKVGFISKRLLSQRQKKNIRKESFFFHTKTLFAKRIQPLEPNLYDRTSFSKFYLFPSDSRKSMKYEEMKYDIEKFFDFSLDMLCIAKLDGYVLRINPSFQKAFGWKSEDLLAFGSYTFLHPEDVEPTSQVVKGLEQGAPIVSFQNRYRCSDGEYRNFSWTAFPDLRAGLIYAIARDITELVESNRKLNELAAELKDANNKLFEQASTDPLTKLKNRRTFNEELNDLILITNRKKGFLSLLMIDVDHFKAYNDKFGHPAGDRVLIRLASVFTYTLRISDLLARFGGEEFVVALPDTGEEKAIEVSNRLVTTVRKESWDNRSIITISVGIATLDFNRSPNYCNTTDLSVEIVEDADRALYRSKADGRNRATHCSQIPS</sequence>
<evidence type="ECO:0000259" key="5">
    <source>
        <dbReference type="PROSITE" id="PS50887"/>
    </source>
</evidence>
<dbReference type="Pfam" id="PF08447">
    <property type="entry name" value="PAS_3"/>
    <property type="match status" value="1"/>
</dbReference>
<dbReference type="AlphaFoldDB" id="M6CUH8"/>
<evidence type="ECO:0000313" key="7">
    <source>
        <dbReference type="Proteomes" id="UP000011988"/>
    </source>
</evidence>
<dbReference type="SUPFAM" id="SSF55073">
    <property type="entry name" value="Nucleotide cyclase"/>
    <property type="match status" value="1"/>
</dbReference>